<dbReference type="Pfam" id="PF05670">
    <property type="entry name" value="NFACT-R_1"/>
    <property type="match status" value="1"/>
</dbReference>
<dbReference type="Gene3D" id="2.30.310.10">
    <property type="entry name" value="ibrinogen binding protein from staphylococcus aureus domain"/>
    <property type="match status" value="1"/>
</dbReference>
<comment type="caution">
    <text evidence="7">The sequence shown here is derived from an EMBL/GenBank/DDBJ whole genome shotgun (WGS) entry which is preliminary data.</text>
</comment>
<evidence type="ECO:0000313" key="8">
    <source>
        <dbReference type="Proteomes" id="UP000216207"/>
    </source>
</evidence>
<keyword evidence="3 5" id="KW-0694">RNA-binding</keyword>
<evidence type="ECO:0000256" key="2">
    <source>
        <dbReference type="ARBA" id="ARBA00022730"/>
    </source>
</evidence>
<keyword evidence="1 5" id="KW-0820">tRNA-binding</keyword>
<evidence type="ECO:0000256" key="3">
    <source>
        <dbReference type="ARBA" id="ARBA00022884"/>
    </source>
</evidence>
<dbReference type="InterPro" id="IPR051608">
    <property type="entry name" value="RQC_Subunit_NEMF"/>
</dbReference>
<dbReference type="HAMAP" id="MF_00844_B">
    <property type="entry name" value="RqcH_B"/>
    <property type="match status" value="1"/>
</dbReference>
<dbReference type="EMBL" id="NPCC01000005">
    <property type="protein sequence ID" value="PAE90218.1"/>
    <property type="molecule type" value="Genomic_DNA"/>
</dbReference>
<accession>A0A268P3G1</accession>
<feature type="domain" description="NFACT RNA-binding" evidence="6">
    <location>
        <begin position="451"/>
        <end position="539"/>
    </location>
</feature>
<keyword evidence="4 5" id="KW-0648">Protein biosynthesis</keyword>
<protein>
    <recommendedName>
        <fullName evidence="5">Rqc2 homolog RqcH</fullName>
        <shortName evidence="5">RqcH</shortName>
    </recommendedName>
</protein>
<dbReference type="Gene3D" id="3.40.970.40">
    <property type="entry name" value="fibrinogen binding protein from staphylococcus aureus domain like"/>
    <property type="match status" value="1"/>
</dbReference>
<dbReference type="Pfam" id="PF05833">
    <property type="entry name" value="NFACT_N"/>
    <property type="match status" value="1"/>
</dbReference>
<dbReference type="RefSeq" id="WP_011247168.1">
    <property type="nucleotide sequence ID" value="NZ_CP174174.1"/>
</dbReference>
<name>A0A268P3G1_SHOCL</name>
<reference evidence="7 8" key="1">
    <citation type="submission" date="2017-07" db="EMBL/GenBank/DDBJ databases">
        <title>Isolation and whole genome analysis of endospore-forming bacteria from heroin.</title>
        <authorList>
            <person name="Kalinowski J."/>
            <person name="Ahrens B."/>
            <person name="Al-Dilaimi A."/>
            <person name="Winkler A."/>
            <person name="Wibberg D."/>
            <person name="Schleenbecker U."/>
            <person name="Ruckert C."/>
            <person name="Wolfel R."/>
            <person name="Grass G."/>
        </authorList>
    </citation>
    <scope>NUCLEOTIDE SEQUENCE [LARGE SCALE GENOMIC DNA]</scope>
    <source>
        <strain evidence="7 8">7539</strain>
    </source>
</reference>
<comment type="similarity">
    <text evidence="5">Belongs to the NEMF family.</text>
</comment>
<dbReference type="GO" id="GO:1990112">
    <property type="term" value="C:RQC complex"/>
    <property type="evidence" value="ECO:0007669"/>
    <property type="project" value="TreeGrafter"/>
</dbReference>
<keyword evidence="2 5" id="KW-0699">rRNA-binding</keyword>
<evidence type="ECO:0000313" key="7">
    <source>
        <dbReference type="EMBL" id="PAE90218.1"/>
    </source>
</evidence>
<organism evidence="7 8">
    <name type="scientific">Shouchella clausii</name>
    <name type="common">Alkalihalobacillus clausii</name>
    <dbReference type="NCBI Taxonomy" id="79880"/>
    <lineage>
        <taxon>Bacteria</taxon>
        <taxon>Bacillati</taxon>
        <taxon>Bacillota</taxon>
        <taxon>Bacilli</taxon>
        <taxon>Bacillales</taxon>
        <taxon>Bacillaceae</taxon>
        <taxon>Shouchella</taxon>
    </lineage>
</organism>
<gene>
    <name evidence="5" type="primary">rqcH</name>
    <name evidence="7" type="ORF">CHH72_04345</name>
</gene>
<evidence type="ECO:0000256" key="5">
    <source>
        <dbReference type="HAMAP-Rule" id="MF_00844"/>
    </source>
</evidence>
<dbReference type="PANTHER" id="PTHR15239:SF6">
    <property type="entry name" value="RIBOSOME QUALITY CONTROL COMPLEX SUBUNIT NEMF"/>
    <property type="match status" value="1"/>
</dbReference>
<evidence type="ECO:0000259" key="6">
    <source>
        <dbReference type="Pfam" id="PF05670"/>
    </source>
</evidence>
<keyword evidence="5" id="KW-0175">Coiled coil</keyword>
<feature type="coiled-coil region" evidence="5">
    <location>
        <begin position="293"/>
        <end position="320"/>
    </location>
</feature>
<dbReference type="PANTHER" id="PTHR15239">
    <property type="entry name" value="NUCLEAR EXPORT MEDIATOR FACTOR NEMF"/>
    <property type="match status" value="1"/>
</dbReference>
<proteinExistence type="inferred from homology"/>
<evidence type="ECO:0000256" key="1">
    <source>
        <dbReference type="ARBA" id="ARBA00022555"/>
    </source>
</evidence>
<dbReference type="GO" id="GO:0000049">
    <property type="term" value="F:tRNA binding"/>
    <property type="evidence" value="ECO:0007669"/>
    <property type="project" value="UniProtKB-UniRule"/>
</dbReference>
<comment type="subunit">
    <text evidence="5">Associates with stalled 50S ribosomal subunits. Binds to RqcP.</text>
</comment>
<dbReference type="GO" id="GO:0019843">
    <property type="term" value="F:rRNA binding"/>
    <property type="evidence" value="ECO:0007669"/>
    <property type="project" value="UniProtKB-UniRule"/>
</dbReference>
<dbReference type="GO" id="GO:0043023">
    <property type="term" value="F:ribosomal large subunit binding"/>
    <property type="evidence" value="ECO:0007669"/>
    <property type="project" value="UniProtKB-UniRule"/>
</dbReference>
<comment type="function">
    <text evidence="5">Key component of the ribosome quality control system (RQC), a ribosome-associated complex that mediates the extraction of incompletely synthesized nascent chains from stalled ribosomes and their subsequent degradation. RqcH recruits Ala-charged tRNA, and with RqcP directs the elongation of stalled nascent chains on 50S ribosomal subunits, leading to non-templated C-terminal alanine extensions (Ala tail). The Ala tail promotes nascent chain degradation. May add between 1 and at least 8 Ala residues. Binds to stalled 50S ribosomal subunits.</text>
</comment>
<evidence type="ECO:0000256" key="4">
    <source>
        <dbReference type="ARBA" id="ARBA00022917"/>
    </source>
</evidence>
<dbReference type="FunFam" id="2.30.310.10:FF:000004">
    <property type="entry name" value="Fibronectin-binding protein A"/>
    <property type="match status" value="1"/>
</dbReference>
<dbReference type="Gene3D" id="1.10.8.50">
    <property type="match status" value="1"/>
</dbReference>
<dbReference type="InterPro" id="IPR043682">
    <property type="entry name" value="RqcH_bacterial"/>
</dbReference>
<dbReference type="InterPro" id="IPR008532">
    <property type="entry name" value="NFACT_RNA-bd"/>
</dbReference>
<dbReference type="Proteomes" id="UP000216207">
    <property type="component" value="Unassembled WGS sequence"/>
</dbReference>
<sequence length="568" mass="64507">MSFDGMMTRAITHELQQLVGGRINKIHQPFKTELVFTVRAKGKTRALLASANAVFARLHLTTEKYDNPAEPPMFCMLLRKHLEGGIITSITQHGYDRIIVLKVANKDELGDTTEKTLIVEIMGRHSNIILVDEKTNTIIDSIKHVRFDQSSYRLVGPGQPYKWPPEQNKLDPLTATEKDVLFALDFHGGKLDKQLVQSFAGLSPLIAAEIVARAKLANRQTLPPAFVSTLAPLKNHEYTLELVQGEKDYFSVIHLSHKNGERHVFSSPSALLDRYYYGKAERDRVKQQAFDLERLLKNEYQKNKRKLKKLEQTLQQADEADSYQKQGELLTANIHAVDRGASSVDVIDYYDENGQTITIALDPQKSPAENAQSYFKRYQKAKTARIEVMNQQEKTEQELAYLDSLLAQMASASPRDIEEIREELIEGGYIKKRQQGKKKKKQLDKPQLETYRSSTGIEFLVGKNNRQNDYLTNRLARQDDIWLHTKDIPGSHVVIRSASPDEETLTEAALVAAFFSKARDSASVPVDYTKIRYVKKPSGAKPGYVTYDKQTTLFVTPKEDIVRSLRID</sequence>
<dbReference type="AlphaFoldDB" id="A0A268P3G1"/>
<dbReference type="GO" id="GO:0072344">
    <property type="term" value="P:rescue of stalled ribosome"/>
    <property type="evidence" value="ECO:0007669"/>
    <property type="project" value="UniProtKB-UniRule"/>
</dbReference>
<dbReference type="OMA" id="MMGRHSN"/>